<comment type="caution">
    <text evidence="2">The sequence shown here is derived from an EMBL/GenBank/DDBJ whole genome shotgun (WGS) entry which is preliminary data.</text>
</comment>
<dbReference type="RefSeq" id="WP_135996389.1">
    <property type="nucleotide sequence ID" value="NZ_CP071057.1"/>
</dbReference>
<sequence>MSAPSWMVRLAKPGRVLAPLPGGRTGYGVYAGSDRRRRPFAVASAKETAAALSAGAIAAAGKDCFVLTGAGRMALHRADAPGEAQDRFAHQHCDLGPRDVIDRQGRIETVIANLSESPPARYARACHGRPPLLEPDQVMAGERLRADFHRSAMGAPAMSDWTRAPRGRTPAFRFDPGDAPVARLDAKRRVMDALAAVGPGFDRLLVNVCLRESGMSAAERDLGWPARAGAPALKLALERLAIHYGMRRAPKVADPFAG</sequence>
<evidence type="ECO:0000259" key="1">
    <source>
        <dbReference type="Pfam" id="PF20057"/>
    </source>
</evidence>
<accession>A0A4S2GZM4</accession>
<dbReference type="Proteomes" id="UP000308054">
    <property type="component" value="Unassembled WGS sequence"/>
</dbReference>
<protein>
    <recommendedName>
        <fullName evidence="1">DUF6456 domain-containing protein</fullName>
    </recommendedName>
</protein>
<organism evidence="2 3">
    <name type="scientific">Marinicauda algicola</name>
    <dbReference type="NCBI Taxonomy" id="2029849"/>
    <lineage>
        <taxon>Bacteria</taxon>
        <taxon>Pseudomonadati</taxon>
        <taxon>Pseudomonadota</taxon>
        <taxon>Alphaproteobacteria</taxon>
        <taxon>Maricaulales</taxon>
        <taxon>Maricaulaceae</taxon>
        <taxon>Marinicauda</taxon>
    </lineage>
</organism>
<dbReference type="AlphaFoldDB" id="A0A4S2GZM4"/>
<proteinExistence type="predicted"/>
<dbReference type="OrthoDB" id="7476630at2"/>
<evidence type="ECO:0000313" key="3">
    <source>
        <dbReference type="Proteomes" id="UP000308054"/>
    </source>
</evidence>
<dbReference type="Pfam" id="PF20057">
    <property type="entry name" value="DUF6456"/>
    <property type="match status" value="1"/>
</dbReference>
<name>A0A4S2GZM4_9PROT</name>
<dbReference type="EMBL" id="SRXW01000003">
    <property type="protein sequence ID" value="TGY88543.1"/>
    <property type="molecule type" value="Genomic_DNA"/>
</dbReference>
<feature type="domain" description="DUF6456" evidence="1">
    <location>
        <begin position="112"/>
        <end position="245"/>
    </location>
</feature>
<dbReference type="InterPro" id="IPR045599">
    <property type="entry name" value="DUF6456"/>
</dbReference>
<gene>
    <name evidence="2" type="ORF">E5163_12075</name>
</gene>
<keyword evidence="3" id="KW-1185">Reference proteome</keyword>
<evidence type="ECO:0000313" key="2">
    <source>
        <dbReference type="EMBL" id="TGY88543.1"/>
    </source>
</evidence>
<reference evidence="2 3" key="1">
    <citation type="journal article" date="2017" name="Int. J. Syst. Evol. Microbiol.">
        <title>Marinicauda algicola sp. nov., isolated from a marine red alga Rhodosorus marinus.</title>
        <authorList>
            <person name="Jeong S.E."/>
            <person name="Jeon S.H."/>
            <person name="Chun B.H."/>
            <person name="Kim D.W."/>
            <person name="Jeon C.O."/>
        </authorList>
    </citation>
    <scope>NUCLEOTIDE SEQUENCE [LARGE SCALE GENOMIC DNA]</scope>
    <source>
        <strain evidence="2 3">JCM 31718</strain>
    </source>
</reference>